<dbReference type="InterPro" id="IPR007111">
    <property type="entry name" value="NACHT_NTPase"/>
</dbReference>
<dbReference type="PROSITE" id="PS50294">
    <property type="entry name" value="WD_REPEATS_REGION"/>
    <property type="match status" value="6"/>
</dbReference>
<feature type="domain" description="NACHT" evidence="5">
    <location>
        <begin position="368"/>
        <end position="520"/>
    </location>
</feature>
<dbReference type="EMBL" id="ML213519">
    <property type="protein sequence ID" value="TFK48385.1"/>
    <property type="molecule type" value="Genomic_DNA"/>
</dbReference>
<evidence type="ECO:0000256" key="2">
    <source>
        <dbReference type="ARBA" id="ARBA00022737"/>
    </source>
</evidence>
<keyword evidence="1 3" id="KW-0853">WD repeat</keyword>
<feature type="region of interest" description="Disordered" evidence="4">
    <location>
        <begin position="913"/>
        <end position="932"/>
    </location>
</feature>
<dbReference type="GO" id="GO:1990234">
    <property type="term" value="C:transferase complex"/>
    <property type="evidence" value="ECO:0007669"/>
    <property type="project" value="UniProtKB-ARBA"/>
</dbReference>
<dbReference type="CDD" id="cd00200">
    <property type="entry name" value="WD40"/>
    <property type="match status" value="1"/>
</dbReference>
<feature type="repeat" description="WD" evidence="3">
    <location>
        <begin position="1197"/>
        <end position="1238"/>
    </location>
</feature>
<protein>
    <recommendedName>
        <fullName evidence="5">NACHT domain-containing protein</fullName>
    </recommendedName>
</protein>
<dbReference type="InterPro" id="IPR015943">
    <property type="entry name" value="WD40/YVTN_repeat-like_dom_sf"/>
</dbReference>
<reference evidence="6 7" key="1">
    <citation type="journal article" date="2019" name="Nat. Ecol. Evol.">
        <title>Megaphylogeny resolves global patterns of mushroom evolution.</title>
        <authorList>
            <person name="Varga T."/>
            <person name="Krizsan K."/>
            <person name="Foldi C."/>
            <person name="Dima B."/>
            <person name="Sanchez-Garcia M."/>
            <person name="Sanchez-Ramirez S."/>
            <person name="Szollosi G.J."/>
            <person name="Szarkandi J.G."/>
            <person name="Papp V."/>
            <person name="Albert L."/>
            <person name="Andreopoulos W."/>
            <person name="Angelini C."/>
            <person name="Antonin V."/>
            <person name="Barry K.W."/>
            <person name="Bougher N.L."/>
            <person name="Buchanan P."/>
            <person name="Buyck B."/>
            <person name="Bense V."/>
            <person name="Catcheside P."/>
            <person name="Chovatia M."/>
            <person name="Cooper J."/>
            <person name="Damon W."/>
            <person name="Desjardin D."/>
            <person name="Finy P."/>
            <person name="Geml J."/>
            <person name="Haridas S."/>
            <person name="Hughes K."/>
            <person name="Justo A."/>
            <person name="Karasinski D."/>
            <person name="Kautmanova I."/>
            <person name="Kiss B."/>
            <person name="Kocsube S."/>
            <person name="Kotiranta H."/>
            <person name="LaButti K.M."/>
            <person name="Lechner B.E."/>
            <person name="Liimatainen K."/>
            <person name="Lipzen A."/>
            <person name="Lukacs Z."/>
            <person name="Mihaltcheva S."/>
            <person name="Morgado L.N."/>
            <person name="Niskanen T."/>
            <person name="Noordeloos M.E."/>
            <person name="Ohm R.A."/>
            <person name="Ortiz-Santana B."/>
            <person name="Ovrebo C."/>
            <person name="Racz N."/>
            <person name="Riley R."/>
            <person name="Savchenko A."/>
            <person name="Shiryaev A."/>
            <person name="Soop K."/>
            <person name="Spirin V."/>
            <person name="Szebenyi C."/>
            <person name="Tomsovsky M."/>
            <person name="Tulloss R.E."/>
            <person name="Uehling J."/>
            <person name="Grigoriev I.V."/>
            <person name="Vagvolgyi C."/>
            <person name="Papp T."/>
            <person name="Martin F.M."/>
            <person name="Miettinen O."/>
            <person name="Hibbett D.S."/>
            <person name="Nagy L.G."/>
        </authorList>
    </citation>
    <scope>NUCLEOTIDE SEQUENCE [LARGE SCALE GENOMIC DNA]</scope>
    <source>
        <strain evidence="6 7">OMC1185</strain>
    </source>
</reference>
<evidence type="ECO:0000256" key="3">
    <source>
        <dbReference type="PROSITE-ProRule" id="PRU00221"/>
    </source>
</evidence>
<feature type="repeat" description="WD" evidence="3">
    <location>
        <begin position="1068"/>
        <end position="1109"/>
    </location>
</feature>
<dbReference type="PROSITE" id="PS00678">
    <property type="entry name" value="WD_REPEATS_1"/>
    <property type="match status" value="3"/>
</dbReference>
<evidence type="ECO:0000256" key="1">
    <source>
        <dbReference type="ARBA" id="ARBA00022574"/>
    </source>
</evidence>
<feature type="repeat" description="WD" evidence="3">
    <location>
        <begin position="1154"/>
        <end position="1195"/>
    </location>
</feature>
<dbReference type="SUPFAM" id="SSF49562">
    <property type="entry name" value="C2 domain (Calcium/lipid-binding domain, CaLB)"/>
    <property type="match status" value="1"/>
</dbReference>
<dbReference type="Gene3D" id="3.40.50.300">
    <property type="entry name" value="P-loop containing nucleotide triphosphate hydrolases"/>
    <property type="match status" value="1"/>
</dbReference>
<keyword evidence="2" id="KW-0677">Repeat</keyword>
<dbReference type="InterPro" id="IPR020472">
    <property type="entry name" value="WD40_PAC1"/>
</dbReference>
<feature type="repeat" description="WD" evidence="3">
    <location>
        <begin position="942"/>
        <end position="974"/>
    </location>
</feature>
<dbReference type="SUPFAM" id="SSF52540">
    <property type="entry name" value="P-loop containing nucleoside triphosphate hydrolases"/>
    <property type="match status" value="1"/>
</dbReference>
<keyword evidence="7" id="KW-1185">Reference proteome</keyword>
<dbReference type="PRINTS" id="PR00320">
    <property type="entry name" value="GPROTEINBRPT"/>
</dbReference>
<dbReference type="STRING" id="5364.A0A5C3MU80"/>
<evidence type="ECO:0000313" key="7">
    <source>
        <dbReference type="Proteomes" id="UP000305948"/>
    </source>
</evidence>
<dbReference type="PROSITE" id="PS50082">
    <property type="entry name" value="WD_REPEATS_2"/>
    <property type="match status" value="7"/>
</dbReference>
<evidence type="ECO:0000313" key="6">
    <source>
        <dbReference type="EMBL" id="TFK48385.1"/>
    </source>
</evidence>
<dbReference type="InterPro" id="IPR036322">
    <property type="entry name" value="WD40_repeat_dom_sf"/>
</dbReference>
<dbReference type="Pfam" id="PF24883">
    <property type="entry name" value="NPHP3_N"/>
    <property type="match status" value="1"/>
</dbReference>
<name>A0A5C3MU80_9AGAM</name>
<dbReference type="PANTHER" id="PTHR22847:SF637">
    <property type="entry name" value="WD REPEAT DOMAIN 5B"/>
    <property type="match status" value="1"/>
</dbReference>
<feature type="repeat" description="WD" evidence="3">
    <location>
        <begin position="1111"/>
        <end position="1152"/>
    </location>
</feature>
<dbReference type="Gene3D" id="2.130.10.10">
    <property type="entry name" value="YVTN repeat-like/Quinoprotein amine dehydrogenase"/>
    <property type="match status" value="3"/>
</dbReference>
<dbReference type="InterPro" id="IPR056884">
    <property type="entry name" value="NPHP3-like_N"/>
</dbReference>
<dbReference type="InterPro" id="IPR019775">
    <property type="entry name" value="WD40_repeat_CS"/>
</dbReference>
<dbReference type="OrthoDB" id="163438at2759"/>
<dbReference type="AlphaFoldDB" id="A0A5C3MU80"/>
<dbReference type="InterPro" id="IPR001680">
    <property type="entry name" value="WD40_rpt"/>
</dbReference>
<gene>
    <name evidence="6" type="ORF">OE88DRAFT_1684404</name>
</gene>
<dbReference type="PROSITE" id="PS50837">
    <property type="entry name" value="NACHT"/>
    <property type="match status" value="1"/>
</dbReference>
<dbReference type="PANTHER" id="PTHR22847">
    <property type="entry name" value="WD40 REPEAT PROTEIN"/>
    <property type="match status" value="1"/>
</dbReference>
<evidence type="ECO:0000256" key="4">
    <source>
        <dbReference type="SAM" id="MobiDB-lite"/>
    </source>
</evidence>
<dbReference type="InterPro" id="IPR035892">
    <property type="entry name" value="C2_domain_sf"/>
</dbReference>
<dbReference type="Proteomes" id="UP000305948">
    <property type="component" value="Unassembled WGS sequence"/>
</dbReference>
<sequence length="1251" mass="138574">MNAGDISSPFLVVMNIVAEDLPPVDTTGKIPKTFLRVRCGTDVQKTEVLRWQGPSQTWVNPLRFSNIASDSTVSLTLYYRRWRQEEVVGSVEKPFSFFNDYNAREVALALQCSDARVKTTVRILCCTDYKAVNGALLVSLPPSNDIANPGIDTVSNTITTLQGHLGAATDAWALLSPTLESIEPYKQLFDEVAKIHPFAAAAWGLLSLAWNVLQAERNRTKKVLDLWGSMVEAYKVAQEDDILQKVDEFKELFSDLMKQTSECALFLSQYFSGGFFRRLTNVAADKKIEEFQGSFSDFHEAFRNRAQRTTVIVSLASYECVKFIERQVVLQRLQPHPQDGSADSRCLSGTRSEYIDRVLRWFSQEESSTLWLTGPLGSGKTTLAFSIAEHISNIGRGRLGAFILFRRDGSLGMRDPRRFITTLAYQLAEFDDRIGDAIAAAVGSNHNLETLPAHQQFQRLVLEPLTSVVGLRDGGPIMVLVDALDECDEGQSREVLLKHVISKGFGPNLDFIRFMVTSRPTPDISELLNPLKNPDIRPLWLDVETKEAAGDISRYFQAKLDEMQVLDMNGNFEGRDVVQELTERAAGLFIWATLTYEFIKVSPAEHLKLILSDASYSSSDTDQHLRRTYETTLEYLVGHRGVDSVKNEVRTFIGAVVVAQTPPGLTPYALGRLFANERIGSDTFQRLKTLIASDESEPVRFVHKSFYEFVEDEGSKAAGWYISGSEWNRVMFLTCMLRMKEYMATYMEDPADYKPVSWQDDAHIPYVCQYWMYHLIGVEEPDPEVQDTVYTFFSTLWLKWIHIVMLFPKLPGYDLVSSFNLAVAWAVKKDVYKAMFQHASQFLQIVLRSSSVQDRPHTVYSEGLMCIPPSNSFRWMYRHVLPVTTYVPATEADVPVLLEQQIPVSAVAKDIPSADAKEGATPAKKSAPVPTTTVGDSKISEICHHSGPVNCAAFSLDGQCVASGSWDGTVQVWDSTTGLLRYPPLKPGGGQAYSVDFSGIRIVSGHGDGHVRVWDAETGQSLLDVAAHQDYVRSVAFSPDGKHVASGSDDMTVSIWNAATGEQIVGPLRAHTAWVWSVTFSRDGNLLASSSRDSSIRIWNTKTGEAVHDPLRGHQGPVFSISFSPDGNTLASGGSDKSIRFWLVASGKQVGAALQGHNDSVNCVAFSPDGTRLVSASADSTIRVWDPTTGSMILDPLLGHTKDVSCVAWSPDGRKLVSSSGDRTARIWDVLTGGVLLVSRVSDLWVNMGGP</sequence>
<feature type="repeat" description="WD" evidence="3">
    <location>
        <begin position="1025"/>
        <end position="1066"/>
    </location>
</feature>
<accession>A0A5C3MU80</accession>
<organism evidence="6 7">
    <name type="scientific">Heliocybe sulcata</name>
    <dbReference type="NCBI Taxonomy" id="5364"/>
    <lineage>
        <taxon>Eukaryota</taxon>
        <taxon>Fungi</taxon>
        <taxon>Dikarya</taxon>
        <taxon>Basidiomycota</taxon>
        <taxon>Agaricomycotina</taxon>
        <taxon>Agaricomycetes</taxon>
        <taxon>Gloeophyllales</taxon>
        <taxon>Gloeophyllaceae</taxon>
        <taxon>Heliocybe</taxon>
    </lineage>
</organism>
<feature type="repeat" description="WD" evidence="3">
    <location>
        <begin position="1002"/>
        <end position="1024"/>
    </location>
</feature>
<dbReference type="SMART" id="SM00320">
    <property type="entry name" value="WD40"/>
    <property type="match status" value="7"/>
</dbReference>
<evidence type="ECO:0000259" key="5">
    <source>
        <dbReference type="PROSITE" id="PS50837"/>
    </source>
</evidence>
<dbReference type="Pfam" id="PF00400">
    <property type="entry name" value="WD40"/>
    <property type="match status" value="6"/>
</dbReference>
<dbReference type="SUPFAM" id="SSF50978">
    <property type="entry name" value="WD40 repeat-like"/>
    <property type="match status" value="1"/>
</dbReference>
<proteinExistence type="predicted"/>
<dbReference type="InterPro" id="IPR027417">
    <property type="entry name" value="P-loop_NTPase"/>
</dbReference>
<dbReference type="GO" id="GO:0005634">
    <property type="term" value="C:nucleus"/>
    <property type="evidence" value="ECO:0007669"/>
    <property type="project" value="TreeGrafter"/>
</dbReference>